<comment type="similarity">
    <text evidence="1">Belongs to the CFA/CMAS family.</text>
</comment>
<dbReference type="InterPro" id="IPR057206">
    <property type="entry name" value="DUF7884"/>
</dbReference>
<protein>
    <submittedName>
        <fullName evidence="7">Cyclopropane-fatty-acyl-phospholipid synthase</fullName>
    </submittedName>
</protein>
<evidence type="ECO:0000259" key="6">
    <source>
        <dbReference type="Pfam" id="PF25371"/>
    </source>
</evidence>
<keyword evidence="5" id="KW-0443">Lipid metabolism</keyword>
<dbReference type="RefSeq" id="WP_078709372.1">
    <property type="nucleotide sequence ID" value="NZ_FUXL01000011.1"/>
</dbReference>
<dbReference type="AlphaFoldDB" id="A0A1T4SL93"/>
<dbReference type="PANTHER" id="PTHR43667">
    <property type="entry name" value="CYCLOPROPANE-FATTY-ACYL-PHOSPHOLIPID SYNTHASE"/>
    <property type="match status" value="1"/>
</dbReference>
<keyword evidence="8" id="KW-1185">Reference proteome</keyword>
<feature type="domain" description="DUF7884" evidence="6">
    <location>
        <begin position="23"/>
        <end position="88"/>
    </location>
</feature>
<dbReference type="SUPFAM" id="SSF53335">
    <property type="entry name" value="S-adenosyl-L-methionine-dependent methyltransferases"/>
    <property type="match status" value="1"/>
</dbReference>
<keyword evidence="2" id="KW-0489">Methyltransferase</keyword>
<evidence type="ECO:0000313" key="8">
    <source>
        <dbReference type="Proteomes" id="UP000190135"/>
    </source>
</evidence>
<dbReference type="EMBL" id="FUXL01000011">
    <property type="protein sequence ID" value="SKA28631.1"/>
    <property type="molecule type" value="Genomic_DNA"/>
</dbReference>
<proteinExistence type="inferred from homology"/>
<sequence>MNRLLTFYLDHIVKKGALTLTSATGESRTWGDGSGTPVHARFNHKAVERKVVMNPALHLGECYMNGEIEFLKGSIFDLLKVVFENAGNNATAEPWMRAIERMRLLFRRVIQNNTPRRARKNVQHHYDLSGVMYSLFLDEDRQYSCAYFEKPGASLEEAQLAKKRHIAAKLLFEQPGLKTLDIGCGWGGLALYLARFCGADVTGVTLSDEQFRVANRRAAEAGLGEHARFKIEDYRAITSPFDRIVSVGMFEHVGRDFYDEYFGQVARLLKEDGVAVVHSIGQFDPPSNTNAFIAKYIFPGGYIPALSEVLPAIERAGLMVTDLEILRLHYAETLLEWRKRFLAHWDEAKAIYDERFCRMWEFYLAASESAFRWQGLMVFQVQLAKRVDTVPLTRGYMMKAEDDLRAVDSGVREPEIRICHAAE</sequence>
<reference evidence="7 8" key="1">
    <citation type="submission" date="2017-02" db="EMBL/GenBank/DDBJ databases">
        <authorList>
            <person name="Peterson S.W."/>
        </authorList>
    </citation>
    <scope>NUCLEOTIDE SEQUENCE [LARGE SCALE GENOMIC DNA]</scope>
    <source>
        <strain evidence="7 8">USBA 369</strain>
    </source>
</reference>
<dbReference type="CDD" id="cd02440">
    <property type="entry name" value="AdoMet_MTases"/>
    <property type="match status" value="1"/>
</dbReference>
<dbReference type="PIRSF" id="PIRSF003085">
    <property type="entry name" value="CMAS"/>
    <property type="match status" value="1"/>
</dbReference>
<dbReference type="Proteomes" id="UP000190135">
    <property type="component" value="Unassembled WGS sequence"/>
</dbReference>
<evidence type="ECO:0000256" key="5">
    <source>
        <dbReference type="ARBA" id="ARBA00023098"/>
    </source>
</evidence>
<evidence type="ECO:0000256" key="4">
    <source>
        <dbReference type="ARBA" id="ARBA00022691"/>
    </source>
</evidence>
<dbReference type="InterPro" id="IPR050723">
    <property type="entry name" value="CFA/CMAS"/>
</dbReference>
<name>A0A1T4SL93_9HYPH</name>
<gene>
    <name evidence="7" type="ORF">SAMN05428963_111100</name>
</gene>
<organism evidence="7 8">
    <name type="scientific">Consotaella salsifontis</name>
    <dbReference type="NCBI Taxonomy" id="1365950"/>
    <lineage>
        <taxon>Bacteria</taxon>
        <taxon>Pseudomonadati</taxon>
        <taxon>Pseudomonadota</taxon>
        <taxon>Alphaproteobacteria</taxon>
        <taxon>Hyphomicrobiales</taxon>
        <taxon>Aurantimonadaceae</taxon>
        <taxon>Consotaella</taxon>
    </lineage>
</organism>
<evidence type="ECO:0000256" key="3">
    <source>
        <dbReference type="ARBA" id="ARBA00022679"/>
    </source>
</evidence>
<dbReference type="InterPro" id="IPR003333">
    <property type="entry name" value="CMAS"/>
</dbReference>
<keyword evidence="3" id="KW-0808">Transferase</keyword>
<dbReference type="GO" id="GO:0032259">
    <property type="term" value="P:methylation"/>
    <property type="evidence" value="ECO:0007669"/>
    <property type="project" value="UniProtKB-KW"/>
</dbReference>
<dbReference type="GO" id="GO:0008610">
    <property type="term" value="P:lipid biosynthetic process"/>
    <property type="evidence" value="ECO:0007669"/>
    <property type="project" value="InterPro"/>
</dbReference>
<dbReference type="Gene3D" id="3.40.50.150">
    <property type="entry name" value="Vaccinia Virus protein VP39"/>
    <property type="match status" value="1"/>
</dbReference>
<dbReference type="GO" id="GO:0008168">
    <property type="term" value="F:methyltransferase activity"/>
    <property type="evidence" value="ECO:0007669"/>
    <property type="project" value="UniProtKB-KW"/>
</dbReference>
<accession>A0A1T4SL93</accession>
<evidence type="ECO:0000313" key="7">
    <source>
        <dbReference type="EMBL" id="SKA28631.1"/>
    </source>
</evidence>
<keyword evidence="4" id="KW-0949">S-adenosyl-L-methionine</keyword>
<dbReference type="PANTHER" id="PTHR43667:SF1">
    <property type="entry name" value="CYCLOPROPANE-FATTY-ACYL-PHOSPHOLIPID SYNTHASE"/>
    <property type="match status" value="1"/>
</dbReference>
<dbReference type="STRING" id="1365950.SAMN05428963_111100"/>
<dbReference type="InterPro" id="IPR029063">
    <property type="entry name" value="SAM-dependent_MTases_sf"/>
</dbReference>
<evidence type="ECO:0000256" key="1">
    <source>
        <dbReference type="ARBA" id="ARBA00010815"/>
    </source>
</evidence>
<dbReference type="OrthoDB" id="9782855at2"/>
<evidence type="ECO:0000256" key="2">
    <source>
        <dbReference type="ARBA" id="ARBA00022603"/>
    </source>
</evidence>
<dbReference type="Pfam" id="PF02353">
    <property type="entry name" value="CMAS"/>
    <property type="match status" value="1"/>
</dbReference>
<dbReference type="Pfam" id="PF25371">
    <property type="entry name" value="DUF7884"/>
    <property type="match status" value="1"/>
</dbReference>